<comment type="similarity">
    <text evidence="3 4">Belongs to the PSMG2 family.</text>
</comment>
<dbReference type="GO" id="GO:0005829">
    <property type="term" value="C:cytosol"/>
    <property type="evidence" value="ECO:0007669"/>
    <property type="project" value="TreeGrafter"/>
</dbReference>
<gene>
    <name evidence="5" type="ORF">MSYG_0218</name>
</gene>
<evidence type="ECO:0000313" key="6">
    <source>
        <dbReference type="Proteomes" id="UP000186303"/>
    </source>
</evidence>
<dbReference type="VEuPathDB" id="FungiDB:MSYG_0218"/>
<organism evidence="5 6">
    <name type="scientific">Malassezia sympodialis (strain ATCC 42132)</name>
    <name type="common">Atopic eczema-associated yeast</name>
    <dbReference type="NCBI Taxonomy" id="1230383"/>
    <lineage>
        <taxon>Eukaryota</taxon>
        <taxon>Fungi</taxon>
        <taxon>Dikarya</taxon>
        <taxon>Basidiomycota</taxon>
        <taxon>Ustilaginomycotina</taxon>
        <taxon>Malasseziomycetes</taxon>
        <taxon>Malasseziales</taxon>
        <taxon>Malasseziaceae</taxon>
        <taxon>Malassezia</taxon>
    </lineage>
</organism>
<keyword evidence="2 4" id="KW-0143">Chaperone</keyword>
<dbReference type="OrthoDB" id="10260712at2759"/>
<dbReference type="OMA" id="WKEHTGE"/>
<dbReference type="GO" id="GO:0043248">
    <property type="term" value="P:proteasome assembly"/>
    <property type="evidence" value="ECO:0007669"/>
    <property type="project" value="TreeGrafter"/>
</dbReference>
<dbReference type="InterPro" id="IPR038389">
    <property type="entry name" value="PSMG2_sf"/>
</dbReference>
<dbReference type="InterPro" id="IPR016562">
    <property type="entry name" value="Proteasome_assmbl_chp_2_euk"/>
</dbReference>
<dbReference type="AlphaFoldDB" id="A0A1M8A0E2"/>
<evidence type="ECO:0000256" key="2">
    <source>
        <dbReference type="ARBA" id="ARBA00023186"/>
    </source>
</evidence>
<keyword evidence="6" id="KW-1185">Reference proteome</keyword>
<comment type="function">
    <text evidence="4">Involved in 20S proteasome assembly.</text>
</comment>
<dbReference type="PANTHER" id="PTHR12970">
    <property type="entry name" value="PROTEASOME ASSEMBLY CHAPERONE 2"/>
    <property type="match status" value="1"/>
</dbReference>
<dbReference type="PANTHER" id="PTHR12970:SF1">
    <property type="entry name" value="PROTEASOME ASSEMBLY CHAPERONE 2"/>
    <property type="match status" value="1"/>
</dbReference>
<evidence type="ECO:0000256" key="4">
    <source>
        <dbReference type="PIRNR" id="PIRNR010044"/>
    </source>
</evidence>
<dbReference type="STRING" id="1230383.A0A1M8A0E2"/>
<dbReference type="Proteomes" id="UP000186303">
    <property type="component" value="Chromosome 1"/>
</dbReference>
<name>A0A1M8A0E2_MALS4</name>
<dbReference type="GO" id="GO:0000502">
    <property type="term" value="C:proteasome complex"/>
    <property type="evidence" value="ECO:0007669"/>
    <property type="project" value="UniProtKB-KW"/>
</dbReference>
<evidence type="ECO:0000313" key="5">
    <source>
        <dbReference type="EMBL" id="SHO75885.1"/>
    </source>
</evidence>
<comment type="subunit">
    <text evidence="4">Component of the 20S proteasome chaperone.</text>
</comment>
<dbReference type="InterPro" id="IPR019151">
    <property type="entry name" value="Proteasome_assmbl_chaperone_2"/>
</dbReference>
<evidence type="ECO:0000256" key="1">
    <source>
        <dbReference type="ARBA" id="ARBA00019186"/>
    </source>
</evidence>
<sequence length="248" mass="26960">MTWCIPVDPNSIPTFRGQILILPVISVGSVPQLAVDLLLHAPSLECHRVAYLDASECVPFVSPSEPGENPGSVYTALDVFQTKLGITIIQQRSPVIRACQTEFVLKFNEWIEQAGFSQVLLVASLDAAMRVDDEFLTPFLYLRPVPAMDTPISKAASEALPVFQPHTHEITGMPPLPGSGIARKFLSTAAPNTTALLMFCAEGDNRMDAQALVVKISSLCNLPLQMPLPEPPSWKALYGSAPDQFLYG</sequence>
<proteinExistence type="inferred from homology"/>
<dbReference type="Pfam" id="PF09754">
    <property type="entry name" value="PAC2"/>
    <property type="match status" value="1"/>
</dbReference>
<reference evidence="6" key="1">
    <citation type="journal article" date="2017" name="Nucleic Acids Res.">
        <title>Proteogenomics produces comprehensive and highly accurate protein-coding gene annotation in a complete genome assembly of Malassezia sympodialis.</title>
        <authorList>
            <person name="Zhu Y."/>
            <person name="Engstroem P.G."/>
            <person name="Tellgren-Roth C."/>
            <person name="Baudo C.D."/>
            <person name="Kennell J.C."/>
            <person name="Sun S."/>
            <person name="Billmyre R.B."/>
            <person name="Schroeder M.S."/>
            <person name="Andersson A."/>
            <person name="Holm T."/>
            <person name="Sigurgeirsson B."/>
            <person name="Wu G."/>
            <person name="Sankaranarayanan S.R."/>
            <person name="Siddharthan R."/>
            <person name="Sanyal K."/>
            <person name="Lundeberg J."/>
            <person name="Nystedt B."/>
            <person name="Boekhout T."/>
            <person name="Dawson T.L. Jr."/>
            <person name="Heitman J."/>
            <person name="Scheynius A."/>
            <person name="Lehtioe J."/>
        </authorList>
    </citation>
    <scope>NUCLEOTIDE SEQUENCE [LARGE SCALE GENOMIC DNA]</scope>
    <source>
        <strain evidence="6">ATCC 42132</strain>
    </source>
</reference>
<dbReference type="PIRSF" id="PIRSF010044">
    <property type="entry name" value="UCP010044"/>
    <property type="match status" value="1"/>
</dbReference>
<accession>A0A1M8A0E2</accession>
<evidence type="ECO:0000256" key="3">
    <source>
        <dbReference type="ARBA" id="ARBA00025745"/>
    </source>
</evidence>
<keyword evidence="5" id="KW-0647">Proteasome</keyword>
<dbReference type="Gene3D" id="3.40.50.10900">
    <property type="entry name" value="PAC-like subunit"/>
    <property type="match status" value="2"/>
</dbReference>
<dbReference type="EMBL" id="LT671821">
    <property type="protein sequence ID" value="SHO75885.1"/>
    <property type="molecule type" value="Genomic_DNA"/>
</dbReference>
<dbReference type="GO" id="GO:0005634">
    <property type="term" value="C:nucleus"/>
    <property type="evidence" value="ECO:0007669"/>
    <property type="project" value="TreeGrafter"/>
</dbReference>
<protein>
    <recommendedName>
        <fullName evidence="1 4">Proteasome assembly chaperone 2</fullName>
    </recommendedName>
</protein>